<reference evidence="1 2" key="1">
    <citation type="submission" date="2024-12" db="EMBL/GenBank/DDBJ databases">
        <authorList>
            <person name="Hu S."/>
        </authorList>
    </citation>
    <scope>NUCLEOTIDE SEQUENCE [LARGE SCALE GENOMIC DNA]</scope>
    <source>
        <strain evidence="1 2">P-25</strain>
    </source>
</reference>
<comment type="caution">
    <text evidence="1">The sequence shown here is derived from an EMBL/GenBank/DDBJ whole genome shotgun (WGS) entry which is preliminary data.</text>
</comment>
<accession>A0ABW9JH01</accession>
<name>A0ABW9JH01_9SPHI</name>
<dbReference type="EMBL" id="SRMP02000010">
    <property type="protein sequence ID" value="MFN0291205.1"/>
    <property type="molecule type" value="Genomic_DNA"/>
</dbReference>
<dbReference type="RefSeq" id="WP_138730414.1">
    <property type="nucleotide sequence ID" value="NZ_SRMP02000010.1"/>
</dbReference>
<sequence>MSYDLFFYKRKTDPITKLEIETYLNTLPNLEGNAENQWLFQNNESGAYWTFEYYHPDENDLDSIELDEGFEDFEDTNFMFNINFVRPNFFGYEAFPIAEKFAQDLNLLIFNPQDEAIPKEHNKGAFEKNWIETNVRYANDYFDEWGLNYLEENSSDYSWRHNLRRAELQSQYGNEYFVPKIFYVKKHDSRLVETLCVWPEHIPYILPKVDIVLVQKKIPKLFWSKKEEGLVRYSELIEQLGQHFVQDENYLVLNPNEAEKISKTFNRLKVFDRFDTYGEGISVDKFVNGKPDIDLL</sequence>
<organism evidence="1 2">
    <name type="scientific">Pedobacter helvus</name>
    <dbReference type="NCBI Taxonomy" id="2563444"/>
    <lineage>
        <taxon>Bacteria</taxon>
        <taxon>Pseudomonadati</taxon>
        <taxon>Bacteroidota</taxon>
        <taxon>Sphingobacteriia</taxon>
        <taxon>Sphingobacteriales</taxon>
        <taxon>Sphingobacteriaceae</taxon>
        <taxon>Pedobacter</taxon>
    </lineage>
</organism>
<keyword evidence="2" id="KW-1185">Reference proteome</keyword>
<protein>
    <submittedName>
        <fullName evidence="1">Uncharacterized protein</fullName>
    </submittedName>
</protein>
<gene>
    <name evidence="1" type="ORF">E5L68_007360</name>
</gene>
<evidence type="ECO:0000313" key="1">
    <source>
        <dbReference type="EMBL" id="MFN0291205.1"/>
    </source>
</evidence>
<dbReference type="Proteomes" id="UP001517367">
    <property type="component" value="Unassembled WGS sequence"/>
</dbReference>
<proteinExistence type="predicted"/>
<evidence type="ECO:0000313" key="2">
    <source>
        <dbReference type="Proteomes" id="UP001517367"/>
    </source>
</evidence>